<dbReference type="GO" id="GO:0022829">
    <property type="term" value="F:wide pore channel activity"/>
    <property type="evidence" value="ECO:0007669"/>
    <property type="project" value="TreeGrafter"/>
</dbReference>
<dbReference type="PANTHER" id="PTHR46096:SF3">
    <property type="entry name" value="PERFORIN-1"/>
    <property type="match status" value="1"/>
</dbReference>
<dbReference type="InterPro" id="IPR000008">
    <property type="entry name" value="C2_dom"/>
</dbReference>
<evidence type="ECO:0000313" key="5">
    <source>
        <dbReference type="Proteomes" id="UP000283210"/>
    </source>
</evidence>
<evidence type="ECO:0008006" key="6">
    <source>
        <dbReference type="Google" id="ProtNLM"/>
    </source>
</evidence>
<dbReference type="PROSITE" id="PS51412">
    <property type="entry name" value="MACPF_2"/>
    <property type="match status" value="1"/>
</dbReference>
<dbReference type="OrthoDB" id="1366754at2759"/>
<dbReference type="InterPro" id="IPR035892">
    <property type="entry name" value="C2_domain_sf"/>
</dbReference>
<protein>
    <recommendedName>
        <fullName evidence="6">C2 domain-containing protein</fullName>
    </recommendedName>
</protein>
<dbReference type="Pfam" id="PF01823">
    <property type="entry name" value="MACPF"/>
    <property type="match status" value="1"/>
</dbReference>
<keyword evidence="5" id="KW-1185">Reference proteome</keyword>
<dbReference type="Proteomes" id="UP000283210">
    <property type="component" value="Chromosome 8"/>
</dbReference>
<dbReference type="SUPFAM" id="SSF49562">
    <property type="entry name" value="C2 domain (Calcium/lipid-binding domain, CaLB)"/>
    <property type="match status" value="1"/>
</dbReference>
<evidence type="ECO:0000259" key="2">
    <source>
        <dbReference type="PROSITE" id="PS50004"/>
    </source>
</evidence>
<dbReference type="AlphaFoldDB" id="A0A437D458"/>
<proteinExistence type="predicted"/>
<dbReference type="InterPro" id="IPR052784">
    <property type="entry name" value="Perforin-1_pore-forming"/>
</dbReference>
<feature type="domain" description="C2" evidence="2">
    <location>
        <begin position="167"/>
        <end position="285"/>
    </location>
</feature>
<reference evidence="4 5" key="1">
    <citation type="submission" date="2018-11" db="EMBL/GenBank/DDBJ databases">
        <authorList>
            <person name="Lopez-Roques C."/>
            <person name="Donnadieu C."/>
            <person name="Bouchez O."/>
            <person name="Klopp C."/>
            <person name="Cabau C."/>
            <person name="Zahm M."/>
        </authorList>
    </citation>
    <scope>NUCLEOTIDE SEQUENCE [LARGE SCALE GENOMIC DNA]</scope>
    <source>
        <strain evidence="4">RS831</strain>
        <tissue evidence="4">Whole body</tissue>
    </source>
</reference>
<reference evidence="4 5" key="2">
    <citation type="submission" date="2019-01" db="EMBL/GenBank/DDBJ databases">
        <title>A chromosome length genome reference of the Java medaka (oryzias javanicus).</title>
        <authorList>
            <person name="Herpin A."/>
            <person name="Takehana Y."/>
            <person name="Naruse K."/>
            <person name="Ansai S."/>
            <person name="Kawaguchi M."/>
        </authorList>
    </citation>
    <scope>NUCLEOTIDE SEQUENCE [LARGE SCALE GENOMIC DNA]</scope>
    <source>
        <strain evidence="4">RS831</strain>
        <tissue evidence="4">Whole body</tissue>
    </source>
</reference>
<accession>A0A437D458</accession>
<evidence type="ECO:0000256" key="1">
    <source>
        <dbReference type="ARBA" id="ARBA00022729"/>
    </source>
</evidence>
<sequence length="371" mass="42076">MGGKVEAVTSIRECEAHLEGIEVSEVETCLRVEASATMKANTASAEYKHCQEKKDKSGRKITFSSFFTDRFTEVRGGQTTNPDLMFSANTEPSAYKEWLNSLPQNPDIISYSLDSLHELIPKSNPVRKNLRSAISHYILEKALLKSCTDPCKAGRTSNSREPCVCQCHNNPAVTSDCCPARRGNARVKIKTMRASNLWGDHNGATDAYVSVFFLNNLVDRTSVILNDDNPQWNMVLDLGNQVLSKGHKLKFEVWDQDNTWNDDLLGECERELTAGIKTGECFFDYGSFFFKWEVECAPHLSGRYCQDYQSSPMNENLKELYTSRHSRPVPKYILQQMGVFVNESTSRESQNLLKIFDVNNKHSNFTKEDFL</sequence>
<organism evidence="4 5">
    <name type="scientific">Oryzias javanicus</name>
    <name type="common">Javanese ricefish</name>
    <name type="synonym">Aplocheilus javanicus</name>
    <dbReference type="NCBI Taxonomy" id="123683"/>
    <lineage>
        <taxon>Eukaryota</taxon>
        <taxon>Metazoa</taxon>
        <taxon>Chordata</taxon>
        <taxon>Craniata</taxon>
        <taxon>Vertebrata</taxon>
        <taxon>Euteleostomi</taxon>
        <taxon>Actinopterygii</taxon>
        <taxon>Neopterygii</taxon>
        <taxon>Teleostei</taxon>
        <taxon>Neoteleostei</taxon>
        <taxon>Acanthomorphata</taxon>
        <taxon>Ovalentaria</taxon>
        <taxon>Atherinomorphae</taxon>
        <taxon>Beloniformes</taxon>
        <taxon>Adrianichthyidae</taxon>
        <taxon>Oryziinae</taxon>
        <taxon>Oryzias</taxon>
    </lineage>
</organism>
<gene>
    <name evidence="4" type="ORF">OJAV_G00082340</name>
</gene>
<dbReference type="GO" id="GO:0051607">
    <property type="term" value="P:defense response to virus"/>
    <property type="evidence" value="ECO:0007669"/>
    <property type="project" value="TreeGrafter"/>
</dbReference>
<keyword evidence="1" id="KW-0732">Signal</keyword>
<dbReference type="GO" id="GO:0001913">
    <property type="term" value="P:T cell mediated cytotoxicity"/>
    <property type="evidence" value="ECO:0007669"/>
    <property type="project" value="TreeGrafter"/>
</dbReference>
<dbReference type="PANTHER" id="PTHR46096">
    <property type="entry name" value="PERFORIN-1"/>
    <property type="match status" value="1"/>
</dbReference>
<dbReference type="Pfam" id="PF00168">
    <property type="entry name" value="C2"/>
    <property type="match status" value="1"/>
</dbReference>
<dbReference type="InterPro" id="IPR020864">
    <property type="entry name" value="MACPF"/>
</dbReference>
<dbReference type="SMART" id="SM00239">
    <property type="entry name" value="C2"/>
    <property type="match status" value="1"/>
</dbReference>
<dbReference type="PROSITE" id="PS50004">
    <property type="entry name" value="C2"/>
    <property type="match status" value="1"/>
</dbReference>
<feature type="domain" description="MACPF" evidence="3">
    <location>
        <begin position="1"/>
        <end position="145"/>
    </location>
</feature>
<dbReference type="Gene3D" id="2.60.40.150">
    <property type="entry name" value="C2 domain"/>
    <property type="match status" value="1"/>
</dbReference>
<evidence type="ECO:0000259" key="3">
    <source>
        <dbReference type="PROSITE" id="PS51412"/>
    </source>
</evidence>
<name>A0A437D458_ORYJA</name>
<dbReference type="GO" id="GO:0001771">
    <property type="term" value="P:immunological synapse formation"/>
    <property type="evidence" value="ECO:0007669"/>
    <property type="project" value="TreeGrafter"/>
</dbReference>
<evidence type="ECO:0000313" key="4">
    <source>
        <dbReference type="EMBL" id="RVE69900.1"/>
    </source>
</evidence>
<dbReference type="EMBL" id="CM012444">
    <property type="protein sequence ID" value="RVE69900.1"/>
    <property type="molecule type" value="Genomic_DNA"/>
</dbReference>
<dbReference type="GO" id="GO:0016020">
    <property type="term" value="C:membrane"/>
    <property type="evidence" value="ECO:0007669"/>
    <property type="project" value="TreeGrafter"/>
</dbReference>